<keyword evidence="1" id="KW-1133">Transmembrane helix</keyword>
<keyword evidence="1" id="KW-0472">Membrane</keyword>
<proteinExistence type="predicted"/>
<feature type="transmembrane region" description="Helical" evidence="1">
    <location>
        <begin position="332"/>
        <end position="351"/>
    </location>
</feature>
<keyword evidence="3" id="KW-1185">Reference proteome</keyword>
<evidence type="ECO:0008006" key="4">
    <source>
        <dbReference type="Google" id="ProtNLM"/>
    </source>
</evidence>
<feature type="transmembrane region" description="Helical" evidence="1">
    <location>
        <begin position="120"/>
        <end position="139"/>
    </location>
</feature>
<sequence>MKYKMRISYHTIQLFSCIFVLLWINAGNFSLVVDKVPAVIKLGTVGMWFLFTYLSGKEFIARFIKIGWPIIIFDFLLFFSKLMGHSDFYNQYCQIYIYITILTLFYSYYFFYGKRRDLELILTILAIDIVIVIIRTIAALLQNPLLARAISTSYSVALSVLGTEKPRGIGGYGLCYELVILTPFIAYLFSRDNKKKAIKYAFLAMCAIFLFQAQITMAAIMFIAIYIVSQFFFSNQGKYAFLKRILIGILAIVIIIYSDNIISFIIPYAGSELGNRLGELRAVIQYGGSSTGDLATRFRLYKESLDAFASNPIWGSFGNKPFGNHSTLFDLLAAYGILGMVGYAGLLRPQLNATYVFRKKKMATVIVITIISYLMLSIVNVSVGSEIMVAFIIIAPLGLRLFDRVN</sequence>
<feature type="transmembrane region" description="Helical" evidence="1">
    <location>
        <begin position="169"/>
        <end position="189"/>
    </location>
</feature>
<reference evidence="2 3" key="1">
    <citation type="submission" date="2020-08" db="EMBL/GenBank/DDBJ databases">
        <title>Genome public.</title>
        <authorList>
            <person name="Liu C."/>
            <person name="Sun Q."/>
        </authorList>
    </citation>
    <scope>NUCLEOTIDE SEQUENCE [LARGE SCALE GENOMIC DNA]</scope>
    <source>
        <strain evidence="2 3">NSJ-66</strain>
    </source>
</reference>
<evidence type="ECO:0000313" key="2">
    <source>
        <dbReference type="EMBL" id="MBC5709492.1"/>
    </source>
</evidence>
<organism evidence="2 3">
    <name type="scientific">Hungatella hominis</name>
    <dbReference type="NCBI Taxonomy" id="2763050"/>
    <lineage>
        <taxon>Bacteria</taxon>
        <taxon>Bacillati</taxon>
        <taxon>Bacillota</taxon>
        <taxon>Clostridia</taxon>
        <taxon>Lachnospirales</taxon>
        <taxon>Lachnospiraceae</taxon>
        <taxon>Hungatella</taxon>
    </lineage>
</organism>
<evidence type="ECO:0000256" key="1">
    <source>
        <dbReference type="SAM" id="Phobius"/>
    </source>
</evidence>
<protein>
    <recommendedName>
        <fullName evidence="4">O-antigen ligase domain-containing protein</fullName>
    </recommendedName>
</protein>
<feature type="transmembrane region" description="Helical" evidence="1">
    <location>
        <begin position="66"/>
        <end position="83"/>
    </location>
</feature>
<feature type="transmembrane region" description="Helical" evidence="1">
    <location>
        <begin position="245"/>
        <end position="269"/>
    </location>
</feature>
<accession>A0ABR7H8H4</accession>
<dbReference type="EMBL" id="JACOPB010000007">
    <property type="protein sequence ID" value="MBC5709492.1"/>
    <property type="molecule type" value="Genomic_DNA"/>
</dbReference>
<gene>
    <name evidence="2" type="ORF">H8S75_16155</name>
</gene>
<feature type="transmembrane region" description="Helical" evidence="1">
    <location>
        <begin position="36"/>
        <end position="54"/>
    </location>
</feature>
<dbReference type="RefSeq" id="WP_187022525.1">
    <property type="nucleotide sequence ID" value="NZ_JACOPB010000007.1"/>
</dbReference>
<feature type="transmembrane region" description="Helical" evidence="1">
    <location>
        <begin position="7"/>
        <end position="24"/>
    </location>
</feature>
<evidence type="ECO:0000313" key="3">
    <source>
        <dbReference type="Proteomes" id="UP000634672"/>
    </source>
</evidence>
<feature type="transmembrane region" description="Helical" evidence="1">
    <location>
        <begin position="363"/>
        <end position="381"/>
    </location>
</feature>
<name>A0ABR7H8H4_9FIRM</name>
<keyword evidence="1" id="KW-0812">Transmembrane</keyword>
<comment type="caution">
    <text evidence="2">The sequence shown here is derived from an EMBL/GenBank/DDBJ whole genome shotgun (WGS) entry which is preliminary data.</text>
</comment>
<feature type="transmembrane region" description="Helical" evidence="1">
    <location>
        <begin position="201"/>
        <end position="233"/>
    </location>
</feature>
<feature type="transmembrane region" description="Helical" evidence="1">
    <location>
        <begin position="95"/>
        <end position="113"/>
    </location>
</feature>
<dbReference type="Proteomes" id="UP000634672">
    <property type="component" value="Unassembled WGS sequence"/>
</dbReference>